<evidence type="ECO:0000256" key="1">
    <source>
        <dbReference type="ARBA" id="ARBA00000085"/>
    </source>
</evidence>
<dbReference type="InterPro" id="IPR050351">
    <property type="entry name" value="BphY/WalK/GraS-like"/>
</dbReference>
<dbReference type="Pfam" id="PF00512">
    <property type="entry name" value="HisKA"/>
    <property type="match status" value="1"/>
</dbReference>
<reference evidence="8 9" key="1">
    <citation type="submission" date="2019-03" db="EMBL/GenBank/DDBJ databases">
        <title>Dyadobacter AR-3-6 sp. nov., isolated from arctic soil.</title>
        <authorList>
            <person name="Chaudhary D.K."/>
        </authorList>
    </citation>
    <scope>NUCLEOTIDE SEQUENCE [LARGE SCALE GENOMIC DNA]</scope>
    <source>
        <strain evidence="8 9">AR-3-6</strain>
    </source>
</reference>
<feature type="domain" description="Histidine kinase" evidence="7">
    <location>
        <begin position="128"/>
        <end position="342"/>
    </location>
</feature>
<dbReference type="EC" id="2.7.13.3" evidence="2"/>
<accession>A0A4R5DJS0</accession>
<comment type="caution">
    <text evidence="8">The sequence shown here is derived from an EMBL/GenBank/DDBJ whole genome shotgun (WGS) entry which is preliminary data.</text>
</comment>
<feature type="coiled-coil region" evidence="6">
    <location>
        <begin position="80"/>
        <end position="107"/>
    </location>
</feature>
<dbReference type="InterPro" id="IPR004358">
    <property type="entry name" value="Sig_transdc_His_kin-like_C"/>
</dbReference>
<evidence type="ECO:0000256" key="6">
    <source>
        <dbReference type="SAM" id="Coils"/>
    </source>
</evidence>
<dbReference type="Pfam" id="PF02518">
    <property type="entry name" value="HATPase_c"/>
    <property type="match status" value="1"/>
</dbReference>
<dbReference type="EMBL" id="SMFL01000014">
    <property type="protein sequence ID" value="TDE10833.1"/>
    <property type="molecule type" value="Genomic_DNA"/>
</dbReference>
<dbReference type="RefSeq" id="WP_131961563.1">
    <property type="nucleotide sequence ID" value="NZ_SMFL01000014.1"/>
</dbReference>
<keyword evidence="9" id="KW-1185">Reference proteome</keyword>
<organism evidence="8 9">
    <name type="scientific">Dyadobacter psychrotolerans</name>
    <dbReference type="NCBI Taxonomy" id="2541721"/>
    <lineage>
        <taxon>Bacteria</taxon>
        <taxon>Pseudomonadati</taxon>
        <taxon>Bacteroidota</taxon>
        <taxon>Cytophagia</taxon>
        <taxon>Cytophagales</taxon>
        <taxon>Spirosomataceae</taxon>
        <taxon>Dyadobacter</taxon>
    </lineage>
</organism>
<protein>
    <recommendedName>
        <fullName evidence="2">histidine kinase</fullName>
        <ecNumber evidence="2">2.7.13.3</ecNumber>
    </recommendedName>
</protein>
<dbReference type="Gene3D" id="3.30.565.10">
    <property type="entry name" value="Histidine kinase-like ATPase, C-terminal domain"/>
    <property type="match status" value="1"/>
</dbReference>
<dbReference type="SUPFAM" id="SSF55874">
    <property type="entry name" value="ATPase domain of HSP90 chaperone/DNA topoisomerase II/histidine kinase"/>
    <property type="match status" value="1"/>
</dbReference>
<gene>
    <name evidence="8" type="ORF">E0F88_27555</name>
</gene>
<name>A0A4R5DJS0_9BACT</name>
<dbReference type="InterPro" id="IPR003661">
    <property type="entry name" value="HisK_dim/P_dom"/>
</dbReference>
<sequence>MDKWKNPKLVLVSVNEIDLQNKEKEKRAQELLTANKELVFQNDEKEKRAQELIVANHELVLQNIENEKRAAALTLANADLLRQNAEIKELTLALEAAKQELETAYLEKQRQALVLQAANQELESFSYSVSHDLRAPLRAINGFTEILLEEYIEKLGEDAQYLLGEIIANSKKMGQLIDNLLDFSRLSKQQISFARVDLDLLVRSVTDQLCRLEPEREIQFEFDCPDAGFGDRNMLRQVLVNLVSNALKYTSKKQKTRIQIACHREENNCIFSIRDNGAGFDMMYYDKLFGVFQRLHSSNEFEGTGVGLAIVQKIIAKHGGKVWAQAQVNEGACFYFSLPFSS</sequence>
<dbReference type="Gene3D" id="1.10.287.130">
    <property type="match status" value="1"/>
</dbReference>
<dbReference type="PROSITE" id="PS50109">
    <property type="entry name" value="HIS_KIN"/>
    <property type="match status" value="1"/>
</dbReference>
<keyword evidence="6" id="KW-0175">Coiled coil</keyword>
<dbReference type="SMART" id="SM00387">
    <property type="entry name" value="HATPase_c"/>
    <property type="match status" value="1"/>
</dbReference>
<dbReference type="InterPro" id="IPR005467">
    <property type="entry name" value="His_kinase_dom"/>
</dbReference>
<dbReference type="GO" id="GO:0000156">
    <property type="term" value="F:phosphorelay response regulator activity"/>
    <property type="evidence" value="ECO:0007669"/>
    <property type="project" value="TreeGrafter"/>
</dbReference>
<evidence type="ECO:0000259" key="7">
    <source>
        <dbReference type="PROSITE" id="PS50109"/>
    </source>
</evidence>
<dbReference type="Proteomes" id="UP000294850">
    <property type="component" value="Unassembled WGS sequence"/>
</dbReference>
<dbReference type="InterPro" id="IPR036097">
    <property type="entry name" value="HisK_dim/P_sf"/>
</dbReference>
<keyword evidence="3" id="KW-0597">Phosphoprotein</keyword>
<evidence type="ECO:0000256" key="3">
    <source>
        <dbReference type="ARBA" id="ARBA00022553"/>
    </source>
</evidence>
<dbReference type="GO" id="GO:0000155">
    <property type="term" value="F:phosphorelay sensor kinase activity"/>
    <property type="evidence" value="ECO:0007669"/>
    <property type="project" value="InterPro"/>
</dbReference>
<evidence type="ECO:0000256" key="4">
    <source>
        <dbReference type="ARBA" id="ARBA00022679"/>
    </source>
</evidence>
<dbReference type="GO" id="GO:0007234">
    <property type="term" value="P:osmosensory signaling via phosphorelay pathway"/>
    <property type="evidence" value="ECO:0007669"/>
    <property type="project" value="TreeGrafter"/>
</dbReference>
<dbReference type="PRINTS" id="PR00344">
    <property type="entry name" value="BCTRLSENSOR"/>
</dbReference>
<dbReference type="SUPFAM" id="SSF47384">
    <property type="entry name" value="Homodimeric domain of signal transducing histidine kinase"/>
    <property type="match status" value="1"/>
</dbReference>
<dbReference type="CDD" id="cd00082">
    <property type="entry name" value="HisKA"/>
    <property type="match status" value="1"/>
</dbReference>
<dbReference type="FunFam" id="3.30.565.10:FF:000006">
    <property type="entry name" value="Sensor histidine kinase WalK"/>
    <property type="match status" value="1"/>
</dbReference>
<dbReference type="GO" id="GO:0030295">
    <property type="term" value="F:protein kinase activator activity"/>
    <property type="evidence" value="ECO:0007669"/>
    <property type="project" value="TreeGrafter"/>
</dbReference>
<keyword evidence="4" id="KW-0808">Transferase</keyword>
<dbReference type="InterPro" id="IPR036890">
    <property type="entry name" value="HATPase_C_sf"/>
</dbReference>
<comment type="catalytic activity">
    <reaction evidence="1">
        <text>ATP + protein L-histidine = ADP + protein N-phospho-L-histidine.</text>
        <dbReference type="EC" id="2.7.13.3"/>
    </reaction>
</comment>
<evidence type="ECO:0000313" key="9">
    <source>
        <dbReference type="Proteomes" id="UP000294850"/>
    </source>
</evidence>
<evidence type="ECO:0000313" key="8">
    <source>
        <dbReference type="EMBL" id="TDE10833.1"/>
    </source>
</evidence>
<dbReference type="PANTHER" id="PTHR42878">
    <property type="entry name" value="TWO-COMPONENT HISTIDINE KINASE"/>
    <property type="match status" value="1"/>
</dbReference>
<evidence type="ECO:0000256" key="5">
    <source>
        <dbReference type="ARBA" id="ARBA00022777"/>
    </source>
</evidence>
<evidence type="ECO:0000256" key="2">
    <source>
        <dbReference type="ARBA" id="ARBA00012438"/>
    </source>
</evidence>
<dbReference type="OrthoDB" id="9124519at2"/>
<proteinExistence type="predicted"/>
<dbReference type="SMART" id="SM00388">
    <property type="entry name" value="HisKA"/>
    <property type="match status" value="1"/>
</dbReference>
<dbReference type="PANTHER" id="PTHR42878:SF15">
    <property type="entry name" value="BACTERIOPHYTOCHROME"/>
    <property type="match status" value="1"/>
</dbReference>
<dbReference type="AlphaFoldDB" id="A0A4R5DJS0"/>
<dbReference type="InterPro" id="IPR003594">
    <property type="entry name" value="HATPase_dom"/>
</dbReference>
<keyword evidence="5" id="KW-0418">Kinase</keyword>